<dbReference type="AlphaFoldDB" id="A0A151GQS1"/>
<reference evidence="2 3" key="1">
    <citation type="journal article" date="2016" name="Sci. Rep.">
        <title>Insights into Adaptations to a Near-Obligate Nematode Endoparasitic Lifestyle from the Finished Genome of Drechmeria coniospora.</title>
        <authorList>
            <person name="Zhang L."/>
            <person name="Zhou Z."/>
            <person name="Guo Q."/>
            <person name="Fokkens L."/>
            <person name="Miskei M."/>
            <person name="Pocsi I."/>
            <person name="Zhang W."/>
            <person name="Chen M."/>
            <person name="Wang L."/>
            <person name="Sun Y."/>
            <person name="Donzelli B.G."/>
            <person name="Gibson D.M."/>
            <person name="Nelson D.R."/>
            <person name="Luo J.G."/>
            <person name="Rep M."/>
            <person name="Liu H."/>
            <person name="Yang S."/>
            <person name="Wang J."/>
            <person name="Krasnoff S.B."/>
            <person name="Xu Y."/>
            <person name="Molnar I."/>
            <person name="Lin M."/>
        </authorList>
    </citation>
    <scope>NUCLEOTIDE SEQUENCE [LARGE SCALE GENOMIC DNA]</scope>
    <source>
        <strain evidence="2 3">ARSEF 6962</strain>
    </source>
</reference>
<name>A0A151GQS1_DRECN</name>
<dbReference type="InParanoid" id="A0A151GQS1"/>
<keyword evidence="3" id="KW-1185">Reference proteome</keyword>
<proteinExistence type="predicted"/>
<dbReference type="InterPro" id="IPR007304">
    <property type="entry name" value="TAP46-like"/>
</dbReference>
<dbReference type="GO" id="GO:0051721">
    <property type="term" value="F:protein phosphatase 2A binding"/>
    <property type="evidence" value="ECO:0007669"/>
    <property type="project" value="TreeGrafter"/>
</dbReference>
<feature type="compositionally biased region" description="Basic and acidic residues" evidence="1">
    <location>
        <begin position="239"/>
        <end position="249"/>
    </location>
</feature>
<dbReference type="Proteomes" id="UP000076580">
    <property type="component" value="Chromosome 01"/>
</dbReference>
<feature type="region of interest" description="Disordered" evidence="1">
    <location>
        <begin position="224"/>
        <end position="273"/>
    </location>
</feature>
<comment type="caution">
    <text evidence="2">The sequence shown here is derived from an EMBL/GenBank/DDBJ whole genome shotgun (WGS) entry which is preliminary data.</text>
</comment>
<gene>
    <name evidence="2" type="ORF">DCS_00587</name>
</gene>
<dbReference type="PANTHER" id="PTHR10933:SF9">
    <property type="entry name" value="IMMUNOGLOBULIN-BINDING PROTEIN 1"/>
    <property type="match status" value="1"/>
</dbReference>
<dbReference type="PANTHER" id="PTHR10933">
    <property type="entry name" value="IMMUNOGLOBULIN-BINDING PROTEIN 1"/>
    <property type="match status" value="1"/>
</dbReference>
<dbReference type="Gene3D" id="1.25.40.540">
    <property type="entry name" value="TAP42-like family"/>
    <property type="match status" value="1"/>
</dbReference>
<evidence type="ECO:0000313" key="2">
    <source>
        <dbReference type="EMBL" id="KYK59457.1"/>
    </source>
</evidence>
<dbReference type="InterPro" id="IPR038511">
    <property type="entry name" value="TAP42/TAP46-like_sf"/>
</dbReference>
<dbReference type="STRING" id="98403.A0A151GQS1"/>
<dbReference type="FunCoup" id="A0A151GQS1">
    <property type="interactions" value="619"/>
</dbReference>
<evidence type="ECO:0000313" key="3">
    <source>
        <dbReference type="Proteomes" id="UP000076580"/>
    </source>
</evidence>
<dbReference type="GO" id="GO:0035303">
    <property type="term" value="P:regulation of dephosphorylation"/>
    <property type="evidence" value="ECO:0007669"/>
    <property type="project" value="TreeGrafter"/>
</dbReference>
<dbReference type="EMBL" id="LAYC01000001">
    <property type="protein sequence ID" value="KYK59457.1"/>
    <property type="molecule type" value="Genomic_DNA"/>
</dbReference>
<dbReference type="GO" id="GO:0009966">
    <property type="term" value="P:regulation of signal transduction"/>
    <property type="evidence" value="ECO:0007669"/>
    <property type="project" value="InterPro"/>
</dbReference>
<sequence length="362" mass="39843">MASTDEPLSLGAAFEAAEEGRRELESSPDAMRPTFADELDVVLAAYVRVLDQVAVVGLFSANETLEDVATSSLPYLLIHFHIAELVQRTPSVATSAARHRILVLGRARVAYERFLALVDAYGLILDPYDKLLERYRDDIEAFRVVPPGRDAAAQREAKIAGFRAEKALEAKLSHLRAEANARYADGGADEDIAREVHLASIRCAIHQAFHALDSLNRELPLLAQAPEPEDSSRATAAKSRTDKDDDVSWRLDNPLARGPNRGGPLLSRQGQPLQPFTLVGSRADRTKAVFRPGHNLPTMSIDEYLDEERRQGNFLEGGTEAAKPPLDEDDMDAVDRATYKARSWDDFTDDNPRGSGNTLNMG</sequence>
<protein>
    <submittedName>
        <fullName evidence="2">TOR signaling pathway regulator</fullName>
    </submittedName>
</protein>
<dbReference type="Pfam" id="PF04177">
    <property type="entry name" value="TAP42"/>
    <property type="match status" value="1"/>
</dbReference>
<evidence type="ECO:0000256" key="1">
    <source>
        <dbReference type="SAM" id="MobiDB-lite"/>
    </source>
</evidence>
<dbReference type="RefSeq" id="XP_040658809.1">
    <property type="nucleotide sequence ID" value="XM_040797926.1"/>
</dbReference>
<organism evidence="2 3">
    <name type="scientific">Drechmeria coniospora</name>
    <name type="common">Nematophagous fungus</name>
    <name type="synonym">Meria coniospora</name>
    <dbReference type="NCBI Taxonomy" id="98403"/>
    <lineage>
        <taxon>Eukaryota</taxon>
        <taxon>Fungi</taxon>
        <taxon>Dikarya</taxon>
        <taxon>Ascomycota</taxon>
        <taxon>Pezizomycotina</taxon>
        <taxon>Sordariomycetes</taxon>
        <taxon>Hypocreomycetidae</taxon>
        <taxon>Hypocreales</taxon>
        <taxon>Ophiocordycipitaceae</taxon>
        <taxon>Drechmeria</taxon>
    </lineage>
</organism>
<dbReference type="GO" id="GO:0005829">
    <property type="term" value="C:cytosol"/>
    <property type="evidence" value="ECO:0007669"/>
    <property type="project" value="TreeGrafter"/>
</dbReference>
<dbReference type="GeneID" id="63713230"/>
<accession>A0A151GQS1</accession>